<evidence type="ECO:0000259" key="14">
    <source>
        <dbReference type="Pfam" id="PF14748"/>
    </source>
</evidence>
<dbReference type="STRING" id="1469948.GCA_000732725_02453"/>
<feature type="binding site" evidence="11">
    <location>
        <begin position="68"/>
        <end position="71"/>
    </location>
    <ligand>
        <name>NADP(+)</name>
        <dbReference type="ChEBI" id="CHEBI:58349"/>
    </ligand>
</feature>
<evidence type="ECO:0000256" key="10">
    <source>
        <dbReference type="NCBIfam" id="TIGR00112"/>
    </source>
</evidence>
<evidence type="ECO:0000256" key="9">
    <source>
        <dbReference type="HAMAP-Rule" id="MF_01925"/>
    </source>
</evidence>
<dbReference type="NCBIfam" id="TIGR00112">
    <property type="entry name" value="proC"/>
    <property type="match status" value="1"/>
</dbReference>
<dbReference type="SUPFAM" id="SSF48179">
    <property type="entry name" value="6-phosphogluconate dehydrogenase C-terminal domain-like"/>
    <property type="match status" value="1"/>
</dbReference>
<comment type="catalytic activity">
    <reaction evidence="9">
        <text>L-proline + NAD(+) = (S)-1-pyrroline-5-carboxylate + NADH + 2 H(+)</text>
        <dbReference type="Rhea" id="RHEA:14105"/>
        <dbReference type="ChEBI" id="CHEBI:15378"/>
        <dbReference type="ChEBI" id="CHEBI:17388"/>
        <dbReference type="ChEBI" id="CHEBI:57540"/>
        <dbReference type="ChEBI" id="CHEBI:57945"/>
        <dbReference type="ChEBI" id="CHEBI:60039"/>
        <dbReference type="EC" id="1.5.1.2"/>
    </reaction>
</comment>
<dbReference type="InterPro" id="IPR008927">
    <property type="entry name" value="6-PGluconate_DH-like_C_sf"/>
</dbReference>
<evidence type="ECO:0000256" key="5">
    <source>
        <dbReference type="ARBA" id="ARBA00022650"/>
    </source>
</evidence>
<dbReference type="EC" id="1.5.1.2" evidence="9 10"/>
<evidence type="ECO:0000256" key="12">
    <source>
        <dbReference type="RuleBase" id="RU003903"/>
    </source>
</evidence>
<keyword evidence="3 9" id="KW-0963">Cytoplasm</keyword>
<gene>
    <name evidence="9" type="primary">proC</name>
    <name evidence="15" type="ORF">EDD76_101317</name>
</gene>
<feature type="domain" description="Pyrroline-5-carboxylate reductase dimerisation" evidence="14">
    <location>
        <begin position="160"/>
        <end position="264"/>
    </location>
</feature>
<keyword evidence="5 9" id="KW-0641">Proline biosynthesis</keyword>
<dbReference type="SUPFAM" id="SSF51735">
    <property type="entry name" value="NAD(P)-binding Rossmann-fold domains"/>
    <property type="match status" value="1"/>
</dbReference>
<dbReference type="PANTHER" id="PTHR11645:SF0">
    <property type="entry name" value="PYRROLINE-5-CARBOXYLATE REDUCTASE 3"/>
    <property type="match status" value="1"/>
</dbReference>
<dbReference type="InterPro" id="IPR029036">
    <property type="entry name" value="P5CR_dimer"/>
</dbReference>
<name>A0A4R1R6X2_9FIRM</name>
<dbReference type="GO" id="GO:0004735">
    <property type="term" value="F:pyrroline-5-carboxylate reductase activity"/>
    <property type="evidence" value="ECO:0007669"/>
    <property type="project" value="UniProtKB-UniRule"/>
</dbReference>
<evidence type="ECO:0000256" key="7">
    <source>
        <dbReference type="ARBA" id="ARBA00023002"/>
    </source>
</evidence>
<comment type="caution">
    <text evidence="15">The sequence shown here is derived from an EMBL/GenBank/DDBJ whole genome shotgun (WGS) entry which is preliminary data.</text>
</comment>
<dbReference type="Pfam" id="PF03807">
    <property type="entry name" value="F420_oxidored"/>
    <property type="match status" value="1"/>
</dbReference>
<evidence type="ECO:0000256" key="4">
    <source>
        <dbReference type="ARBA" id="ARBA00022605"/>
    </source>
</evidence>
<organism evidence="15 16">
    <name type="scientific">Kineothrix alysoides</name>
    <dbReference type="NCBI Taxonomy" id="1469948"/>
    <lineage>
        <taxon>Bacteria</taxon>
        <taxon>Bacillati</taxon>
        <taxon>Bacillota</taxon>
        <taxon>Clostridia</taxon>
        <taxon>Lachnospirales</taxon>
        <taxon>Lachnospiraceae</taxon>
        <taxon>Kineothrix</taxon>
    </lineage>
</organism>
<evidence type="ECO:0000313" key="16">
    <source>
        <dbReference type="Proteomes" id="UP000295718"/>
    </source>
</evidence>
<accession>A0A4R1R6X2</accession>
<dbReference type="InterPro" id="IPR036291">
    <property type="entry name" value="NAD(P)-bd_dom_sf"/>
</dbReference>
<dbReference type="Pfam" id="PF14748">
    <property type="entry name" value="P5CR_dimer"/>
    <property type="match status" value="1"/>
</dbReference>
<evidence type="ECO:0000256" key="1">
    <source>
        <dbReference type="ARBA" id="ARBA00004496"/>
    </source>
</evidence>
<evidence type="ECO:0000256" key="3">
    <source>
        <dbReference type="ARBA" id="ARBA00022490"/>
    </source>
</evidence>
<dbReference type="PROSITE" id="PS00521">
    <property type="entry name" value="P5CR"/>
    <property type="match status" value="1"/>
</dbReference>
<keyword evidence="6 9" id="KW-0521">NADP</keyword>
<evidence type="ECO:0000259" key="13">
    <source>
        <dbReference type="Pfam" id="PF03807"/>
    </source>
</evidence>
<dbReference type="GO" id="GO:0005737">
    <property type="term" value="C:cytoplasm"/>
    <property type="evidence" value="ECO:0007669"/>
    <property type="project" value="UniProtKB-SubCell"/>
</dbReference>
<comment type="similarity">
    <text evidence="2 9 12">Belongs to the pyrroline-5-carboxylate reductase family.</text>
</comment>
<dbReference type="Gene3D" id="1.10.3730.10">
    <property type="entry name" value="ProC C-terminal domain-like"/>
    <property type="match status" value="1"/>
</dbReference>
<dbReference type="RefSeq" id="WP_031391132.1">
    <property type="nucleotide sequence ID" value="NZ_JPNB01000002.1"/>
</dbReference>
<dbReference type="UniPathway" id="UPA00098">
    <property type="reaction ID" value="UER00361"/>
</dbReference>
<keyword evidence="7 9" id="KW-0560">Oxidoreductase</keyword>
<evidence type="ECO:0000256" key="11">
    <source>
        <dbReference type="PIRSR" id="PIRSR000193-1"/>
    </source>
</evidence>
<feature type="binding site" evidence="11">
    <location>
        <begin position="6"/>
        <end position="11"/>
    </location>
    <ligand>
        <name>NADP(+)</name>
        <dbReference type="ChEBI" id="CHEBI:58349"/>
    </ligand>
</feature>
<dbReference type="Proteomes" id="UP000295718">
    <property type="component" value="Unassembled WGS sequence"/>
</dbReference>
<dbReference type="PIRSF" id="PIRSF000193">
    <property type="entry name" value="Pyrrol-5-carb_rd"/>
    <property type="match status" value="1"/>
</dbReference>
<proteinExistence type="inferred from homology"/>
<dbReference type="InterPro" id="IPR000304">
    <property type="entry name" value="Pyrroline-COOH_reductase"/>
</dbReference>
<comment type="function">
    <text evidence="8 9">Catalyzes the reduction of 1-pyrroline-5-carboxylate (PCA) to L-proline.</text>
</comment>
<dbReference type="HAMAP" id="MF_01925">
    <property type="entry name" value="P5C_reductase"/>
    <property type="match status" value="1"/>
</dbReference>
<dbReference type="FunFam" id="1.10.3730.10:FF:000001">
    <property type="entry name" value="Pyrroline-5-carboxylate reductase"/>
    <property type="match status" value="1"/>
</dbReference>
<evidence type="ECO:0000256" key="2">
    <source>
        <dbReference type="ARBA" id="ARBA00005525"/>
    </source>
</evidence>
<dbReference type="FunFam" id="3.40.50.720:FF:000190">
    <property type="entry name" value="Pyrroline-5-carboxylate reductase"/>
    <property type="match status" value="1"/>
</dbReference>
<dbReference type="EMBL" id="SLUO01000001">
    <property type="protein sequence ID" value="TCL61219.1"/>
    <property type="molecule type" value="Genomic_DNA"/>
</dbReference>
<comment type="pathway">
    <text evidence="9 12">Amino-acid biosynthesis; L-proline biosynthesis; L-proline from L-glutamate 5-semialdehyde: step 1/1.</text>
</comment>
<reference evidence="15 16" key="1">
    <citation type="submission" date="2019-03" db="EMBL/GenBank/DDBJ databases">
        <title>Genomic Encyclopedia of Type Strains, Phase IV (KMG-IV): sequencing the most valuable type-strain genomes for metagenomic binning, comparative biology and taxonomic classification.</title>
        <authorList>
            <person name="Goeker M."/>
        </authorList>
    </citation>
    <scope>NUCLEOTIDE SEQUENCE [LARGE SCALE GENOMIC DNA]</scope>
    <source>
        <strain evidence="15 16">DSM 100556</strain>
    </source>
</reference>
<sequence>MQIGFIGLGNMAKAIIGGMLKQNIVTQEQIVGTAKTETTMEKMRKEFGIRTAGSNKETAAGADVLILAVKPIFFPEVIEEIRDEITEDKLVISIAAGKTMEWIEKEFKKPVKLIRCMPNTPALVGEGCTAVCVNSSVKCEDEEFCLKLMGSFGKAISIPERLMDAAGAVSGSSPAYVFMFIEAMADAAVAAGMPRKQAYEFASQAVLGSAKMVLETGIHPGELKDMVCSPGGTTIEGVRVLEEKGMRSAVMEALSACVEKSKKL</sequence>
<protein>
    <recommendedName>
        <fullName evidence="9 10">Pyrroline-5-carboxylate reductase</fullName>
        <shortName evidence="9">P5C reductase</shortName>
        <shortName evidence="9">P5CR</shortName>
        <ecNumber evidence="9 10">1.5.1.2</ecNumber>
    </recommendedName>
    <alternativeName>
        <fullName evidence="9">PCA reductase</fullName>
    </alternativeName>
</protein>
<evidence type="ECO:0000256" key="8">
    <source>
        <dbReference type="ARBA" id="ARBA00058118"/>
    </source>
</evidence>
<comment type="subcellular location">
    <subcellularLocation>
        <location evidence="1 9">Cytoplasm</location>
    </subcellularLocation>
</comment>
<dbReference type="GO" id="GO:0055129">
    <property type="term" value="P:L-proline biosynthetic process"/>
    <property type="evidence" value="ECO:0007669"/>
    <property type="project" value="UniProtKB-UniRule"/>
</dbReference>
<dbReference type="Gene3D" id="3.40.50.720">
    <property type="entry name" value="NAD(P)-binding Rossmann-like Domain"/>
    <property type="match status" value="1"/>
</dbReference>
<dbReference type="PANTHER" id="PTHR11645">
    <property type="entry name" value="PYRROLINE-5-CARBOXYLATE REDUCTASE"/>
    <property type="match status" value="1"/>
</dbReference>
<dbReference type="AlphaFoldDB" id="A0A4R1R6X2"/>
<dbReference type="OrthoDB" id="9805754at2"/>
<evidence type="ECO:0000313" key="15">
    <source>
        <dbReference type="EMBL" id="TCL61219.1"/>
    </source>
</evidence>
<keyword evidence="16" id="KW-1185">Reference proteome</keyword>
<feature type="binding site" evidence="11">
    <location>
        <position position="55"/>
    </location>
    <ligand>
        <name>NADPH</name>
        <dbReference type="ChEBI" id="CHEBI:57783"/>
    </ligand>
</feature>
<dbReference type="InterPro" id="IPR053790">
    <property type="entry name" value="P5CR-like_CS"/>
</dbReference>
<dbReference type="InterPro" id="IPR028939">
    <property type="entry name" value="P5C_Rdtase_cat_N"/>
</dbReference>
<comment type="catalytic activity">
    <reaction evidence="9 12">
        <text>L-proline + NADP(+) = (S)-1-pyrroline-5-carboxylate + NADPH + 2 H(+)</text>
        <dbReference type="Rhea" id="RHEA:14109"/>
        <dbReference type="ChEBI" id="CHEBI:15378"/>
        <dbReference type="ChEBI" id="CHEBI:17388"/>
        <dbReference type="ChEBI" id="CHEBI:57783"/>
        <dbReference type="ChEBI" id="CHEBI:58349"/>
        <dbReference type="ChEBI" id="CHEBI:60039"/>
        <dbReference type="EC" id="1.5.1.2"/>
    </reaction>
</comment>
<feature type="domain" description="Pyrroline-5-carboxylate reductase catalytic N-terminal" evidence="13">
    <location>
        <begin position="2"/>
        <end position="97"/>
    </location>
</feature>
<evidence type="ECO:0000256" key="6">
    <source>
        <dbReference type="ARBA" id="ARBA00022857"/>
    </source>
</evidence>
<keyword evidence="4 9" id="KW-0028">Amino-acid biosynthesis</keyword>